<evidence type="ECO:0000313" key="2">
    <source>
        <dbReference type="Proteomes" id="UP000516314"/>
    </source>
</evidence>
<organism evidence="1 2">
    <name type="scientific">Arabidopsis thaliana</name>
    <name type="common">Mouse-ear cress</name>
    <dbReference type="NCBI Taxonomy" id="3702"/>
    <lineage>
        <taxon>Eukaryota</taxon>
        <taxon>Viridiplantae</taxon>
        <taxon>Streptophyta</taxon>
        <taxon>Embryophyta</taxon>
        <taxon>Tracheophyta</taxon>
        <taxon>Spermatophyta</taxon>
        <taxon>Magnoliopsida</taxon>
        <taxon>eudicotyledons</taxon>
        <taxon>Gunneridae</taxon>
        <taxon>Pentapetalae</taxon>
        <taxon>rosids</taxon>
        <taxon>malvids</taxon>
        <taxon>Brassicales</taxon>
        <taxon>Brassicaceae</taxon>
        <taxon>Camelineae</taxon>
        <taxon>Arabidopsis</taxon>
    </lineage>
</organism>
<name>A0A7G2E5Q8_ARATH</name>
<dbReference type="EMBL" id="LR881467">
    <property type="protein sequence ID" value="CAD5318222.1"/>
    <property type="molecule type" value="Genomic_DNA"/>
</dbReference>
<evidence type="ECO:0000313" key="1">
    <source>
        <dbReference type="EMBL" id="CAD5318222.1"/>
    </source>
</evidence>
<dbReference type="AlphaFoldDB" id="A0A7G2E5Q8"/>
<proteinExistence type="predicted"/>
<protein>
    <submittedName>
        <fullName evidence="1">(thale cress) hypothetical protein</fullName>
    </submittedName>
</protein>
<accession>A0A7G2E5Q8</accession>
<reference evidence="1 2" key="1">
    <citation type="submission" date="2020-09" db="EMBL/GenBank/DDBJ databases">
        <authorList>
            <person name="Ashkenazy H."/>
        </authorList>
    </citation>
    <scope>NUCLEOTIDE SEQUENCE [LARGE SCALE GENOMIC DNA]</scope>
    <source>
        <strain evidence="2">cv. Cdm-0</strain>
    </source>
</reference>
<dbReference type="Proteomes" id="UP000516314">
    <property type="component" value="Chromosome 2"/>
</dbReference>
<sequence>MASNFSNEANFPPCGLRFVRVARSKHLAHFRDNVCRVESFDFDGLSRCFGFLLLFDLYLSPNRDMSLVNSIYCSVTECISAPTKSSM</sequence>
<gene>
    <name evidence="1" type="ORF">AT9943_LOCUS6458</name>
</gene>